<dbReference type="InterPro" id="IPR008686">
    <property type="entry name" value="RNA_pol_mitovir"/>
</dbReference>
<reference evidence="4" key="1">
    <citation type="journal article" date="2018" name="Virology">
        <title>Evidence for contemporary plant mitoviruses.</title>
        <authorList>
            <person name="Nibert M.L."/>
            <person name="Vong M."/>
            <person name="Fugate K.K."/>
            <person name="Debat H.J."/>
        </authorList>
    </citation>
    <scope>NUCLEOTIDE SEQUENCE</scope>
    <source>
        <strain evidence="4">DapiMV1-UBC</strain>
    </source>
</reference>
<dbReference type="InterPro" id="IPR043502">
    <property type="entry name" value="DNA/RNA_pol_sf"/>
</dbReference>
<sequence length="782" mass="89629">MLFKINKILQRRAAQVWRRMLEHPRRLVGLFNKGQLVVFGRLTKGHCLGVLFMSRFMCTLARKSGLLFTAKYLKQAQGLVMWYVGSGSASPRPKLSMHMKLTRCGLPCMIPSHFRKLIRKGDMKVIRLVLTVLAFHRIMKVGTDGWNRVNHTTIHHPKYKDNAATQEWCKTLLQSAGSMLSAYVPGYKEIPIKFGFSWEPVFTSGPNTYKPPSECNIGSGWRDLWNRMCVRRHGKKGAGMRYSLTQLHTLPVDATALMTLWSPDFLHDISALLYHPREFYPEDGYSKVVEPCKEGVDGFNWLMESLIAVAEKLWWPTMKTRPESGRFGLSLEGAGKVRVFAIPNPIVQRLVKPLHDWEMSILSKIEMDGTYNQLKPLWRLQGKKKLYSFDLKAATDMFPASLSGSMLSGLFGDNLGLTWYLLMNQTAFRSPEKVGSPLRARVYRFTRGQPLGFYSSWPSFALTHHMVVWLAAWRVYPTQKFKDYALLGDDIVIADEGVAKVYKSIMEEMGGVINIDKSLVSHSGCCEFAKKFIVNFHSENWTDCSPVSSACLIMAYSAIAASTFSALGCDFHNSFRLKGAGYRVLARLDRSKPNQVFDRLSKRWRRHWLSTYGPSGLRPLPLKLWLAFPEKGCLTCYEYGFVRAYIVKQMKPRPLDENSVDLVRMFWNGHESTFEHFLSSFVAAHARSLEWYYEALLDSEKSIEDLLRSNPNAPTKLERTSDEKSFDRFGLIFKCWDLLRSKCIPMPLDTFRNLNVNPLWIDKPFIFQVIPPSDDGDQNIRI</sequence>
<dbReference type="GO" id="GO:0003968">
    <property type="term" value="F:RNA-directed RNA polymerase activity"/>
    <property type="evidence" value="ECO:0007669"/>
    <property type="project" value="UniProtKB-KW"/>
</dbReference>
<dbReference type="SUPFAM" id="SSF56672">
    <property type="entry name" value="DNA/RNA polymerases"/>
    <property type="match status" value="1"/>
</dbReference>
<dbReference type="EMBL" id="BK010435">
    <property type="protein sequence ID" value="DAB41753.1"/>
    <property type="molecule type" value="Genomic_RNA"/>
</dbReference>
<dbReference type="PANTHER" id="PTHR34456:SF13">
    <property type="entry name" value="REVERSE TRANSCRIPTASE DOMAIN-CONTAINING PROTEIN"/>
    <property type="match status" value="1"/>
</dbReference>
<keyword evidence="1 4" id="KW-0696">RNA-directed RNA polymerase</keyword>
<protein>
    <submittedName>
        <fullName evidence="4">RNA-dependent RNA polymerase</fullName>
    </submittedName>
</protein>
<organism evidence="4">
    <name type="scientific">Dahlia pinnata mitovirus 1</name>
    <dbReference type="NCBI Taxonomy" id="2080459"/>
    <lineage>
        <taxon>Viruses</taxon>
        <taxon>Riboviria</taxon>
        <taxon>Orthornavirae</taxon>
        <taxon>Lenarviricota</taxon>
        <taxon>Howeltoviricetes</taxon>
        <taxon>Cryppavirales</taxon>
        <taxon>Mitoviridae</taxon>
        <taxon>Duamitovirus</taxon>
        <taxon>Duamitovirus dapi1</taxon>
    </lineage>
</organism>
<gene>
    <name evidence="4" type="primary">RdRp</name>
</gene>
<evidence type="ECO:0000256" key="2">
    <source>
        <dbReference type="ARBA" id="ARBA00022679"/>
    </source>
</evidence>
<keyword evidence="2" id="KW-0808">Transferase</keyword>
<keyword evidence="3" id="KW-0548">Nucleotidyltransferase</keyword>
<evidence type="ECO:0000256" key="3">
    <source>
        <dbReference type="ARBA" id="ARBA00022695"/>
    </source>
</evidence>
<accession>A0A2Z6JKI7</accession>
<dbReference type="Pfam" id="PF05919">
    <property type="entry name" value="Mitovir_RNA_pol"/>
    <property type="match status" value="1"/>
</dbReference>
<evidence type="ECO:0000313" key="4">
    <source>
        <dbReference type="EMBL" id="DAB41753.1"/>
    </source>
</evidence>
<name>A0A2Z6JKI7_9VIRU</name>
<dbReference type="PANTHER" id="PTHR34456">
    <property type="entry name" value="MITOVIRUS RNA-DEPENDENT RNA POLYMERASE"/>
    <property type="match status" value="1"/>
</dbReference>
<proteinExistence type="predicted"/>
<evidence type="ECO:0000256" key="1">
    <source>
        <dbReference type="ARBA" id="ARBA00022484"/>
    </source>
</evidence>